<dbReference type="Pfam" id="PF00584">
    <property type="entry name" value="SecE"/>
    <property type="match status" value="1"/>
</dbReference>
<evidence type="ECO:0000256" key="9">
    <source>
        <dbReference type="HAMAP-Rule" id="MF_00422"/>
    </source>
</evidence>
<keyword evidence="7 9" id="KW-0811">Translocation</keyword>
<dbReference type="EMBL" id="JACJLL010000079">
    <property type="protein sequence ID" value="MBM6820047.1"/>
    <property type="molecule type" value="Genomic_DNA"/>
</dbReference>
<dbReference type="PANTHER" id="PTHR33910:SF1">
    <property type="entry name" value="PROTEIN TRANSLOCASE SUBUNIT SECE"/>
    <property type="match status" value="1"/>
</dbReference>
<dbReference type="HAMAP" id="MF_00422">
    <property type="entry name" value="SecE"/>
    <property type="match status" value="1"/>
</dbReference>
<keyword evidence="3 9" id="KW-1003">Cell membrane</keyword>
<comment type="subcellular location">
    <subcellularLocation>
        <location evidence="9">Cell membrane</location>
        <topology evidence="9">Single-pass membrane protein</topology>
    </subcellularLocation>
    <subcellularLocation>
        <location evidence="1">Membrane</location>
    </subcellularLocation>
</comment>
<keyword evidence="6 9" id="KW-1133">Transmembrane helix</keyword>
<evidence type="ECO:0000256" key="5">
    <source>
        <dbReference type="ARBA" id="ARBA00022927"/>
    </source>
</evidence>
<dbReference type="RefSeq" id="WP_148325056.1">
    <property type="nucleotide sequence ID" value="NZ_JACJLL010000079.1"/>
</dbReference>
<organism evidence="10 11">
    <name type="scientific">Clostridium saudiense</name>
    <dbReference type="NCBI Taxonomy" id="1414720"/>
    <lineage>
        <taxon>Bacteria</taxon>
        <taxon>Bacillati</taxon>
        <taxon>Bacillota</taxon>
        <taxon>Clostridia</taxon>
        <taxon>Eubacteriales</taxon>
        <taxon>Clostridiaceae</taxon>
        <taxon>Clostridium</taxon>
    </lineage>
</organism>
<dbReference type="NCBIfam" id="TIGR00964">
    <property type="entry name" value="secE_bact"/>
    <property type="match status" value="1"/>
</dbReference>
<protein>
    <recommendedName>
        <fullName evidence="9">Protein translocase subunit SecE</fullName>
    </recommendedName>
</protein>
<reference evidence="10 11" key="1">
    <citation type="journal article" date="2021" name="Sci. Rep.">
        <title>The distribution of antibiotic resistance genes in chicken gut microbiota commensals.</title>
        <authorList>
            <person name="Juricova H."/>
            <person name="Matiasovicova J."/>
            <person name="Kubasova T."/>
            <person name="Cejkova D."/>
            <person name="Rychlik I."/>
        </authorList>
    </citation>
    <scope>NUCLEOTIDE SEQUENCE [LARGE SCALE GENOMIC DNA]</scope>
    <source>
        <strain evidence="10 11">An435</strain>
    </source>
</reference>
<dbReference type="PANTHER" id="PTHR33910">
    <property type="entry name" value="PROTEIN TRANSLOCASE SUBUNIT SECE"/>
    <property type="match status" value="1"/>
</dbReference>
<dbReference type="Gene3D" id="1.20.5.1030">
    <property type="entry name" value="Preprotein translocase secy subunit"/>
    <property type="match status" value="1"/>
</dbReference>
<evidence type="ECO:0000256" key="4">
    <source>
        <dbReference type="ARBA" id="ARBA00022692"/>
    </source>
</evidence>
<dbReference type="InterPro" id="IPR005807">
    <property type="entry name" value="SecE_bac"/>
</dbReference>
<comment type="subunit">
    <text evidence="9">Component of the Sec protein translocase complex. Heterotrimer consisting of SecY, SecE and SecG subunits. The heterotrimers can form oligomers, although 1 heterotrimer is thought to be able to translocate proteins. Interacts with the ribosome. Interacts with SecDF, and other proteins may be involved. Interacts with SecA.</text>
</comment>
<evidence type="ECO:0000313" key="10">
    <source>
        <dbReference type="EMBL" id="MBM6820047.1"/>
    </source>
</evidence>
<evidence type="ECO:0000256" key="7">
    <source>
        <dbReference type="ARBA" id="ARBA00023010"/>
    </source>
</evidence>
<dbReference type="InterPro" id="IPR001901">
    <property type="entry name" value="Translocase_SecE/Sec61-g"/>
</dbReference>
<comment type="caution">
    <text evidence="10">The sequence shown here is derived from an EMBL/GenBank/DDBJ whole genome shotgun (WGS) entry which is preliminary data.</text>
</comment>
<keyword evidence="4 9" id="KW-0812">Transmembrane</keyword>
<sequence length="78" mass="8887">MAIKENVNVNINTKTSEKRGVSKFFRELKAEVKRITWPSKDDTKKALIAVGVVVLIYIVLVGGLDYIFTNLFKLIFKL</sequence>
<feature type="transmembrane region" description="Helical" evidence="9">
    <location>
        <begin position="46"/>
        <end position="68"/>
    </location>
</feature>
<dbReference type="InterPro" id="IPR038379">
    <property type="entry name" value="SecE_sf"/>
</dbReference>
<evidence type="ECO:0000256" key="6">
    <source>
        <dbReference type="ARBA" id="ARBA00022989"/>
    </source>
</evidence>
<comment type="similarity">
    <text evidence="9">Belongs to the SecE/SEC61-gamma family.</text>
</comment>
<evidence type="ECO:0000256" key="8">
    <source>
        <dbReference type="ARBA" id="ARBA00023136"/>
    </source>
</evidence>
<accession>A0ABS2FIC9</accession>
<gene>
    <name evidence="9 10" type="primary">secE</name>
    <name evidence="10" type="ORF">H6A19_11990</name>
</gene>
<keyword evidence="8 9" id="KW-0472">Membrane</keyword>
<evidence type="ECO:0000256" key="3">
    <source>
        <dbReference type="ARBA" id="ARBA00022475"/>
    </source>
</evidence>
<evidence type="ECO:0000313" key="11">
    <source>
        <dbReference type="Proteomes" id="UP000767334"/>
    </source>
</evidence>
<dbReference type="Proteomes" id="UP000767334">
    <property type="component" value="Unassembled WGS sequence"/>
</dbReference>
<evidence type="ECO:0000256" key="2">
    <source>
        <dbReference type="ARBA" id="ARBA00022448"/>
    </source>
</evidence>
<keyword evidence="5 9" id="KW-0653">Protein transport</keyword>
<evidence type="ECO:0000256" key="1">
    <source>
        <dbReference type="ARBA" id="ARBA00004370"/>
    </source>
</evidence>
<comment type="function">
    <text evidence="9">Essential subunit of the Sec protein translocation channel SecYEG. Clamps together the 2 halves of SecY. May contact the channel plug during translocation.</text>
</comment>
<keyword evidence="2 9" id="KW-0813">Transport</keyword>
<keyword evidence="11" id="KW-1185">Reference proteome</keyword>
<name>A0ABS2FIC9_9CLOT</name>
<proteinExistence type="inferred from homology"/>